<evidence type="ECO:0000256" key="2">
    <source>
        <dbReference type="SAM" id="SignalP"/>
    </source>
</evidence>
<dbReference type="OrthoDB" id="253582at2"/>
<evidence type="ECO:0000313" key="4">
    <source>
        <dbReference type="Proteomes" id="UP000319976"/>
    </source>
</evidence>
<evidence type="ECO:0008006" key="5">
    <source>
        <dbReference type="Google" id="ProtNLM"/>
    </source>
</evidence>
<dbReference type="KEGG" id="chya:V22_22300"/>
<keyword evidence="2" id="KW-0732">Signal</keyword>
<dbReference type="AlphaFoldDB" id="A0A517T9C5"/>
<protein>
    <recommendedName>
        <fullName evidence="5">Response regulatory domain-containing protein</fullName>
    </recommendedName>
</protein>
<dbReference type="EMBL" id="CP036316">
    <property type="protein sequence ID" value="QDT64984.1"/>
    <property type="molecule type" value="Genomic_DNA"/>
</dbReference>
<proteinExistence type="predicted"/>
<evidence type="ECO:0000313" key="3">
    <source>
        <dbReference type="EMBL" id="QDT64984.1"/>
    </source>
</evidence>
<sequence length="738" mass="80325" precursor="true">MWRALTVLTVLLLLFSATFTLAQTGPAEEGGDAAAAQPVEDSPLLRDPETPLERLKAVDLVLRLGRPKLAKQYLEQLVSENLSDDELVSLRDELGPAFFVKLSGAEALQPLGTQFANSVTKAFAERGANPERINSLIDDLTGKPADRVAARQTLINTGKVVVPVVLTRLYQARPGDDPDDLIEVLRGIGKPALPMLHAAVSSQNPDFASKVVEAIERIGSTDSYDYLLYPAMSTDVPTGLRLRAATALRSLTPPELSAPRDAGSAALQLMGVGMEQYLRAARLQTKDEANAFLWSWNDDKAELEWEEVTAEQHAIATAEQFARQAFLMWPEQKDTQALFLATALAKAKMTTGETEGLPTGPGTVYETAQQAGYEVVTRSLAISLDVGERYGAMGALIVLGGITPSRELNGKTGEVLQQAMNAADIRVQFAAAIAALRLRAEEPYPSANRVVEILSRALVADEKTAVIVDPNPQRGAMVAGFLNEMGYDSIVRTETADGFRMAAENTAADITLLNLNVSRPTLRAALAAFRADSRTKSMPVIVYGPGEFRSKVERVTSRTDRSGYISYTVLSRAFIRQLLPIARKYQPRPALTLDERLQQQKYAAYWLANIANERREDVYPLDEAERALINSMQNPDLTENCLVALSSIPTATAQNAILETLHANTGDPQATTLAQGLVTHVRRFGLLLRGKQLNQLYELMTNSENADVRDALASLSGMLSPTPKASAETLKRLTVSQQ</sequence>
<name>A0A517T9C5_9PLAN</name>
<feature type="chain" id="PRO_5022128657" description="Response regulatory domain-containing protein" evidence="2">
    <location>
        <begin position="23"/>
        <end position="738"/>
    </location>
</feature>
<keyword evidence="4" id="KW-1185">Reference proteome</keyword>
<dbReference type="RefSeq" id="WP_145262604.1">
    <property type="nucleotide sequence ID" value="NZ_CP036316.1"/>
</dbReference>
<dbReference type="InterPro" id="IPR016024">
    <property type="entry name" value="ARM-type_fold"/>
</dbReference>
<dbReference type="SUPFAM" id="SSF48371">
    <property type="entry name" value="ARM repeat"/>
    <property type="match status" value="1"/>
</dbReference>
<feature type="region of interest" description="Disordered" evidence="1">
    <location>
        <begin position="27"/>
        <end position="48"/>
    </location>
</feature>
<feature type="signal peptide" evidence="2">
    <location>
        <begin position="1"/>
        <end position="22"/>
    </location>
</feature>
<dbReference type="Proteomes" id="UP000319976">
    <property type="component" value="Chromosome"/>
</dbReference>
<organism evidence="3 4">
    <name type="scientific">Calycomorphotria hydatis</name>
    <dbReference type="NCBI Taxonomy" id="2528027"/>
    <lineage>
        <taxon>Bacteria</taxon>
        <taxon>Pseudomonadati</taxon>
        <taxon>Planctomycetota</taxon>
        <taxon>Planctomycetia</taxon>
        <taxon>Planctomycetales</taxon>
        <taxon>Planctomycetaceae</taxon>
        <taxon>Calycomorphotria</taxon>
    </lineage>
</organism>
<evidence type="ECO:0000256" key="1">
    <source>
        <dbReference type="SAM" id="MobiDB-lite"/>
    </source>
</evidence>
<accession>A0A517T9C5</accession>
<reference evidence="3 4" key="1">
    <citation type="submission" date="2019-02" db="EMBL/GenBank/DDBJ databases">
        <title>Deep-cultivation of Planctomycetes and their phenomic and genomic characterization uncovers novel biology.</title>
        <authorList>
            <person name="Wiegand S."/>
            <person name="Jogler M."/>
            <person name="Boedeker C."/>
            <person name="Pinto D."/>
            <person name="Vollmers J."/>
            <person name="Rivas-Marin E."/>
            <person name="Kohn T."/>
            <person name="Peeters S.H."/>
            <person name="Heuer A."/>
            <person name="Rast P."/>
            <person name="Oberbeckmann S."/>
            <person name="Bunk B."/>
            <person name="Jeske O."/>
            <person name="Meyerdierks A."/>
            <person name="Storesund J.E."/>
            <person name="Kallscheuer N."/>
            <person name="Luecker S."/>
            <person name="Lage O.M."/>
            <person name="Pohl T."/>
            <person name="Merkel B.J."/>
            <person name="Hornburger P."/>
            <person name="Mueller R.-W."/>
            <person name="Bruemmer F."/>
            <person name="Labrenz M."/>
            <person name="Spormann A.M."/>
            <person name="Op den Camp H."/>
            <person name="Overmann J."/>
            <person name="Amann R."/>
            <person name="Jetten M.S.M."/>
            <person name="Mascher T."/>
            <person name="Medema M.H."/>
            <person name="Devos D.P."/>
            <person name="Kaster A.-K."/>
            <person name="Ovreas L."/>
            <person name="Rohde M."/>
            <person name="Galperin M.Y."/>
            <person name="Jogler C."/>
        </authorList>
    </citation>
    <scope>NUCLEOTIDE SEQUENCE [LARGE SCALE GENOMIC DNA]</scope>
    <source>
        <strain evidence="3 4">V22</strain>
    </source>
</reference>
<gene>
    <name evidence="3" type="ORF">V22_22300</name>
</gene>